<sequence length="290" mass="34235">MLEEKYIIKAQIELNETEETKNNSLAELRLWISRHDFFKNCRQDDKFLLQFLRTKKYNMERVIDLFERYLLLKKTYPKWFDYGQTEEDRVWQLYDAGFVYPLIERDEEGRRVIMIQAQKLDPKFFTFSDILRLVTLIAQTLLEEEETQISGVVVILDYTNVTLAHLRLFPLSDVVSFVEIIRTSSIGRHKMMYMLSMPNFATMLVEVAKKVLSEKLRKRIKLLKSINDLQDEFDMSLLPLELGGKIPESVMLEEFKKLAIERSPNIKEIVNGVDWDKVALEVDDESCTIT</sequence>
<dbReference type="Gene3D" id="1.10.8.20">
    <property type="entry name" value="N-terminal domain of phosphatidylinositol transfer protein sec14p"/>
    <property type="match status" value="1"/>
</dbReference>
<dbReference type="PANTHER" id="PTHR10174">
    <property type="entry name" value="ALPHA-TOCOPHEROL TRANSFER PROTEIN-RELATED"/>
    <property type="match status" value="1"/>
</dbReference>
<dbReference type="InterPro" id="IPR001251">
    <property type="entry name" value="CRAL-TRIO_dom"/>
</dbReference>
<dbReference type="Gene3D" id="3.40.525.10">
    <property type="entry name" value="CRAL-TRIO lipid binding domain"/>
    <property type="match status" value="1"/>
</dbReference>
<dbReference type="InterPro" id="IPR011074">
    <property type="entry name" value="CRAL/TRIO_N_dom"/>
</dbReference>
<dbReference type="SMART" id="SM00516">
    <property type="entry name" value="SEC14"/>
    <property type="match status" value="1"/>
</dbReference>
<dbReference type="InterPro" id="IPR036273">
    <property type="entry name" value="CRAL/TRIO_N_dom_sf"/>
</dbReference>
<dbReference type="AlphaFoldDB" id="A0A9N9S2Y3"/>
<evidence type="ECO:0000259" key="1">
    <source>
        <dbReference type="PROSITE" id="PS50191"/>
    </source>
</evidence>
<dbReference type="SMART" id="SM01100">
    <property type="entry name" value="CRAL_TRIO_N"/>
    <property type="match status" value="1"/>
</dbReference>
<protein>
    <recommendedName>
        <fullName evidence="1">CRAL-TRIO domain-containing protein</fullName>
    </recommendedName>
</protein>
<keyword evidence="3" id="KW-1185">Reference proteome</keyword>
<evidence type="ECO:0000313" key="2">
    <source>
        <dbReference type="EMBL" id="CAG9808841.1"/>
    </source>
</evidence>
<dbReference type="GO" id="GO:1902936">
    <property type="term" value="F:phosphatidylinositol bisphosphate binding"/>
    <property type="evidence" value="ECO:0007669"/>
    <property type="project" value="TreeGrafter"/>
</dbReference>
<organism evidence="2 3">
    <name type="scientific">Chironomus riparius</name>
    <dbReference type="NCBI Taxonomy" id="315576"/>
    <lineage>
        <taxon>Eukaryota</taxon>
        <taxon>Metazoa</taxon>
        <taxon>Ecdysozoa</taxon>
        <taxon>Arthropoda</taxon>
        <taxon>Hexapoda</taxon>
        <taxon>Insecta</taxon>
        <taxon>Pterygota</taxon>
        <taxon>Neoptera</taxon>
        <taxon>Endopterygota</taxon>
        <taxon>Diptera</taxon>
        <taxon>Nematocera</taxon>
        <taxon>Chironomoidea</taxon>
        <taxon>Chironomidae</taxon>
        <taxon>Chironominae</taxon>
        <taxon>Chironomus</taxon>
    </lineage>
</organism>
<dbReference type="Proteomes" id="UP001153620">
    <property type="component" value="Chromosome 3"/>
</dbReference>
<accession>A0A9N9S2Y3</accession>
<dbReference type="SUPFAM" id="SSF52087">
    <property type="entry name" value="CRAL/TRIO domain"/>
    <property type="match status" value="1"/>
</dbReference>
<proteinExistence type="predicted"/>
<dbReference type="SUPFAM" id="SSF46938">
    <property type="entry name" value="CRAL/TRIO N-terminal domain"/>
    <property type="match status" value="1"/>
</dbReference>
<reference evidence="2" key="2">
    <citation type="submission" date="2022-10" db="EMBL/GenBank/DDBJ databases">
        <authorList>
            <consortium name="ENA_rothamsted_submissions"/>
            <consortium name="culmorum"/>
            <person name="King R."/>
        </authorList>
    </citation>
    <scope>NUCLEOTIDE SEQUENCE</scope>
</reference>
<gene>
    <name evidence="2" type="ORF">CHIRRI_LOCUS11677</name>
</gene>
<dbReference type="GO" id="GO:0016020">
    <property type="term" value="C:membrane"/>
    <property type="evidence" value="ECO:0007669"/>
    <property type="project" value="TreeGrafter"/>
</dbReference>
<dbReference type="CDD" id="cd00170">
    <property type="entry name" value="SEC14"/>
    <property type="match status" value="1"/>
</dbReference>
<dbReference type="OrthoDB" id="7837562at2759"/>
<dbReference type="EMBL" id="OU895879">
    <property type="protein sequence ID" value="CAG9808841.1"/>
    <property type="molecule type" value="Genomic_DNA"/>
</dbReference>
<dbReference type="PANTHER" id="PTHR10174:SF208">
    <property type="entry name" value="CRAL-TRIO DOMAIN-CONTAINING PROTEIN DDB_G0278031"/>
    <property type="match status" value="1"/>
</dbReference>
<dbReference type="PROSITE" id="PS50191">
    <property type="entry name" value="CRAL_TRIO"/>
    <property type="match status" value="1"/>
</dbReference>
<feature type="domain" description="CRAL-TRIO" evidence="1">
    <location>
        <begin position="87"/>
        <end position="250"/>
    </location>
</feature>
<evidence type="ECO:0000313" key="3">
    <source>
        <dbReference type="Proteomes" id="UP001153620"/>
    </source>
</evidence>
<dbReference type="PRINTS" id="PR00180">
    <property type="entry name" value="CRETINALDHBP"/>
</dbReference>
<dbReference type="Pfam" id="PF00650">
    <property type="entry name" value="CRAL_TRIO"/>
    <property type="match status" value="1"/>
</dbReference>
<name>A0A9N9S2Y3_9DIPT</name>
<reference evidence="2" key="1">
    <citation type="submission" date="2022-01" db="EMBL/GenBank/DDBJ databases">
        <authorList>
            <person name="King R."/>
        </authorList>
    </citation>
    <scope>NUCLEOTIDE SEQUENCE</scope>
</reference>
<dbReference type="InterPro" id="IPR036865">
    <property type="entry name" value="CRAL-TRIO_dom_sf"/>
</dbReference>